<evidence type="ECO:0000313" key="2">
    <source>
        <dbReference type="EMBL" id="NOV39999.1"/>
    </source>
</evidence>
<name>A0A6M2D1I8_RHIMP</name>
<proteinExistence type="predicted"/>
<sequence length="154" mass="17607">MPSQPMLPVTRPEEPAPDDGLFDLGCSADACSHLFDTTMASSRESRTSSSPPRSRRGMQHVDSPELSVQKVRRTYSRGERSARIAVRLFEDPDVPDRTGEDQENFFELLEEPPVKKTRAPKPKAQKENNKEFEEWADKMAAEFEEIEKFELCFN</sequence>
<dbReference type="EMBL" id="GHWJ01007262">
    <property type="protein sequence ID" value="NOV39999.1"/>
    <property type="molecule type" value="Transcribed_RNA"/>
</dbReference>
<protein>
    <submittedName>
        <fullName evidence="2">Uncharacterized protein</fullName>
    </submittedName>
</protein>
<feature type="region of interest" description="Disordered" evidence="1">
    <location>
        <begin position="37"/>
        <end position="65"/>
    </location>
</feature>
<reference evidence="2" key="1">
    <citation type="submission" date="2019-09" db="EMBL/GenBank/DDBJ databases">
        <title>Organ-specific transcriptomic study of the physiology of the cattle tick, Rhipicephalus microplus.</title>
        <authorList>
            <person name="Tirloni L."/>
            <person name="Braz G."/>
            <person name="Gandara A.C.P."/>
            <person name="Sabadin G.A."/>
            <person name="da Silva R.M."/>
            <person name="Guizzo M.G."/>
            <person name="Machado J.A."/>
            <person name="Costa E.P."/>
            <person name="Gomes H.F."/>
            <person name="Moraes J."/>
            <person name="Mota M.B.S."/>
            <person name="Mesquita R.D."/>
            <person name="Alvarenga P.H."/>
            <person name="Alves F."/>
            <person name="Seixas A."/>
            <person name="da Fonseca R.N."/>
            <person name="Fogaca A."/>
            <person name="Logullo C."/>
            <person name="Tanaka A."/>
            <person name="Daffre S."/>
            <person name="Termignoni C."/>
            <person name="Vaz I.S.Jr."/>
            <person name="Oliveira P.L."/>
            <person name="Ribeiro J.M."/>
        </authorList>
    </citation>
    <scope>NUCLEOTIDE SEQUENCE</scope>
    <source>
        <strain evidence="2">Porto Alegre</strain>
    </source>
</reference>
<accession>A0A6M2D1I8</accession>
<dbReference type="AlphaFoldDB" id="A0A6M2D1I8"/>
<dbReference type="VEuPathDB" id="VectorBase:LOC119167127"/>
<organism evidence="2">
    <name type="scientific">Rhipicephalus microplus</name>
    <name type="common">Cattle tick</name>
    <name type="synonym">Boophilus microplus</name>
    <dbReference type="NCBI Taxonomy" id="6941"/>
    <lineage>
        <taxon>Eukaryota</taxon>
        <taxon>Metazoa</taxon>
        <taxon>Ecdysozoa</taxon>
        <taxon>Arthropoda</taxon>
        <taxon>Chelicerata</taxon>
        <taxon>Arachnida</taxon>
        <taxon>Acari</taxon>
        <taxon>Parasitiformes</taxon>
        <taxon>Ixodida</taxon>
        <taxon>Ixodoidea</taxon>
        <taxon>Ixodidae</taxon>
        <taxon>Rhipicephalinae</taxon>
        <taxon>Rhipicephalus</taxon>
        <taxon>Boophilus</taxon>
    </lineage>
</organism>
<dbReference type="OrthoDB" id="6511809at2759"/>
<evidence type="ECO:0000256" key="1">
    <source>
        <dbReference type="SAM" id="MobiDB-lite"/>
    </source>
</evidence>
<feature type="region of interest" description="Disordered" evidence="1">
    <location>
        <begin position="1"/>
        <end position="23"/>
    </location>
</feature>